<evidence type="ECO:0000313" key="3">
    <source>
        <dbReference type="WBParaSite" id="GPLIN_000999800"/>
    </source>
</evidence>
<feature type="region of interest" description="Disordered" evidence="1">
    <location>
        <begin position="1"/>
        <end position="93"/>
    </location>
</feature>
<dbReference type="WBParaSite" id="GPLIN_000999800">
    <property type="protein sequence ID" value="GPLIN_000999800"/>
    <property type="gene ID" value="GPLIN_000999800"/>
</dbReference>
<evidence type="ECO:0000256" key="1">
    <source>
        <dbReference type="SAM" id="MobiDB-lite"/>
    </source>
</evidence>
<sequence>MPPNNGQIGGRGHKSDRIQRDGPFWGGRDGHVPPVRPASMYVGARRTTISTEPPSRAGVVGGWRAGDGPRTRGWGGGWGTEGPGSSLSVTTKSGVGSGMEGAVFGVEAAEFGVVGLEQDEKDEIELMAEGTSLGVLPELSILRGGLEPGRGVRALDQLGYGPSQFAEFQGGVGRGGNGTGAIIEEEVRGGVVVLEGVGEGVNPEIEGRRRENGEGPFDQPLGRFANGAGRGGREEGKQQKGEQDGRNRAAGGKSPEDQASRESQNDAQDDRERKAGQRGTGAVSAGGNGLVRG</sequence>
<dbReference type="AlphaFoldDB" id="A0A183CAU7"/>
<feature type="compositionally biased region" description="Basic and acidic residues" evidence="1">
    <location>
        <begin position="254"/>
        <end position="275"/>
    </location>
</feature>
<protein>
    <submittedName>
        <fullName evidence="3">Circumsporozoite protein-like</fullName>
    </submittedName>
</protein>
<accession>A0A183CAU7</accession>
<feature type="compositionally biased region" description="Basic and acidic residues" evidence="1">
    <location>
        <begin position="231"/>
        <end position="247"/>
    </location>
</feature>
<feature type="compositionally biased region" description="Gly residues" evidence="1">
    <location>
        <begin position="284"/>
        <end position="293"/>
    </location>
</feature>
<feature type="compositionally biased region" description="Gly residues" evidence="1">
    <location>
        <begin position="73"/>
        <end position="82"/>
    </location>
</feature>
<keyword evidence="2" id="KW-1185">Reference proteome</keyword>
<name>A0A183CAU7_GLOPA</name>
<feature type="region of interest" description="Disordered" evidence="1">
    <location>
        <begin position="203"/>
        <end position="293"/>
    </location>
</feature>
<dbReference type="Proteomes" id="UP000050741">
    <property type="component" value="Unassembled WGS sequence"/>
</dbReference>
<evidence type="ECO:0000313" key="2">
    <source>
        <dbReference type="Proteomes" id="UP000050741"/>
    </source>
</evidence>
<organism evidence="2 3">
    <name type="scientific">Globodera pallida</name>
    <name type="common">Potato cyst nematode worm</name>
    <name type="synonym">Heterodera pallida</name>
    <dbReference type="NCBI Taxonomy" id="36090"/>
    <lineage>
        <taxon>Eukaryota</taxon>
        <taxon>Metazoa</taxon>
        <taxon>Ecdysozoa</taxon>
        <taxon>Nematoda</taxon>
        <taxon>Chromadorea</taxon>
        <taxon>Rhabditida</taxon>
        <taxon>Tylenchina</taxon>
        <taxon>Tylenchomorpha</taxon>
        <taxon>Tylenchoidea</taxon>
        <taxon>Heteroderidae</taxon>
        <taxon>Heteroderinae</taxon>
        <taxon>Globodera</taxon>
    </lineage>
</organism>
<reference evidence="3" key="3">
    <citation type="submission" date="2016-06" db="UniProtKB">
        <authorList>
            <consortium name="WormBaseParasite"/>
        </authorList>
    </citation>
    <scope>IDENTIFICATION</scope>
</reference>
<reference evidence="2" key="2">
    <citation type="submission" date="2014-05" db="EMBL/GenBank/DDBJ databases">
        <title>The genome and life-stage specific transcriptomes of Globodera pallida elucidate key aspects of plant parasitism by a cyst nematode.</title>
        <authorList>
            <person name="Cotton J.A."/>
            <person name="Lilley C.J."/>
            <person name="Jones L.M."/>
            <person name="Kikuchi T."/>
            <person name="Reid A.J."/>
            <person name="Thorpe P."/>
            <person name="Tsai I.J."/>
            <person name="Beasley H."/>
            <person name="Blok V."/>
            <person name="Cock P.J.A."/>
            <person name="Van den Akker S.E."/>
            <person name="Holroyd N."/>
            <person name="Hunt M."/>
            <person name="Mantelin S."/>
            <person name="Naghra H."/>
            <person name="Pain A."/>
            <person name="Palomares-Rius J.E."/>
            <person name="Zarowiecki M."/>
            <person name="Berriman M."/>
            <person name="Jones J.T."/>
            <person name="Urwin P.E."/>
        </authorList>
    </citation>
    <scope>NUCLEOTIDE SEQUENCE [LARGE SCALE GENOMIC DNA]</scope>
    <source>
        <strain evidence="2">Lindley</strain>
    </source>
</reference>
<proteinExistence type="predicted"/>
<reference evidence="2" key="1">
    <citation type="submission" date="2013-12" db="EMBL/GenBank/DDBJ databases">
        <authorList>
            <person name="Aslett M."/>
        </authorList>
    </citation>
    <scope>NUCLEOTIDE SEQUENCE [LARGE SCALE GENOMIC DNA]</scope>
    <source>
        <strain evidence="2">Lindley</strain>
    </source>
</reference>